<dbReference type="Proteomes" id="UP000582659">
    <property type="component" value="Unassembled WGS sequence"/>
</dbReference>
<reference evidence="7" key="2">
    <citation type="submission" date="2020-09" db="EMBL/GenBank/DDBJ databases">
        <authorList>
            <person name="Kikuchi T."/>
        </authorList>
    </citation>
    <scope>NUCLEOTIDE SEQUENCE</scope>
    <source>
        <strain evidence="7">Ka4C1</strain>
    </source>
</reference>
<dbReference type="CDD" id="cd13295">
    <property type="entry name" value="PH_EFA6"/>
    <property type="match status" value="1"/>
</dbReference>
<feature type="region of interest" description="Disordered" evidence="4">
    <location>
        <begin position="667"/>
        <end position="721"/>
    </location>
</feature>
<dbReference type="WBParaSite" id="BXY_0770400.1">
    <property type="protein sequence ID" value="BXY_0770400.1"/>
    <property type="gene ID" value="BXY_0770400"/>
</dbReference>
<dbReference type="PANTHER" id="PTHR10663:SF376">
    <property type="entry name" value="PH AND SEC7 DOMAIN-CONTAINING PROTEIN"/>
    <property type="match status" value="1"/>
</dbReference>
<evidence type="ECO:0000313" key="7">
    <source>
        <dbReference type="EMBL" id="CAD5226961.1"/>
    </source>
</evidence>
<comment type="subcellular location">
    <subcellularLocation>
        <location evidence="1">Cell membrane</location>
    </subcellularLocation>
</comment>
<dbReference type="OrthoDB" id="2157641at2759"/>
<dbReference type="PROSITE" id="PS50003">
    <property type="entry name" value="PH_DOMAIN"/>
    <property type="match status" value="1"/>
</dbReference>
<feature type="compositionally biased region" description="Polar residues" evidence="4">
    <location>
        <begin position="147"/>
        <end position="156"/>
    </location>
</feature>
<feature type="region of interest" description="Disordered" evidence="4">
    <location>
        <begin position="127"/>
        <end position="215"/>
    </location>
</feature>
<evidence type="ECO:0000256" key="2">
    <source>
        <dbReference type="ARBA" id="ARBA00022475"/>
    </source>
</evidence>
<dbReference type="GO" id="GO:0005543">
    <property type="term" value="F:phospholipid binding"/>
    <property type="evidence" value="ECO:0007669"/>
    <property type="project" value="InterPro"/>
</dbReference>
<evidence type="ECO:0000259" key="5">
    <source>
        <dbReference type="PROSITE" id="PS50003"/>
    </source>
</evidence>
<keyword evidence="9" id="KW-1185">Reference proteome</keyword>
<dbReference type="SMART" id="SM00222">
    <property type="entry name" value="Sec7"/>
    <property type="match status" value="1"/>
</dbReference>
<organism evidence="8 10">
    <name type="scientific">Bursaphelenchus xylophilus</name>
    <name type="common">Pinewood nematode worm</name>
    <name type="synonym">Aphelenchoides xylophilus</name>
    <dbReference type="NCBI Taxonomy" id="6326"/>
    <lineage>
        <taxon>Eukaryota</taxon>
        <taxon>Metazoa</taxon>
        <taxon>Ecdysozoa</taxon>
        <taxon>Nematoda</taxon>
        <taxon>Chromadorea</taxon>
        <taxon>Rhabditida</taxon>
        <taxon>Tylenchina</taxon>
        <taxon>Tylenchomorpha</taxon>
        <taxon>Aphelenchoidea</taxon>
        <taxon>Aphelenchoididae</taxon>
        <taxon>Bursaphelenchus</taxon>
    </lineage>
</organism>
<gene>
    <name evidence="7" type="ORF">BXYJ_LOCUS9506</name>
</gene>
<proteinExistence type="predicted"/>
<evidence type="ECO:0000313" key="9">
    <source>
        <dbReference type="Proteomes" id="UP000659654"/>
    </source>
</evidence>
<dbReference type="InterPro" id="IPR023394">
    <property type="entry name" value="Sec7_C_sf"/>
</dbReference>
<evidence type="ECO:0000256" key="4">
    <source>
        <dbReference type="SAM" id="MobiDB-lite"/>
    </source>
</evidence>
<dbReference type="InterPro" id="IPR001605">
    <property type="entry name" value="PH_dom-spectrin-type"/>
</dbReference>
<dbReference type="EMBL" id="CAJFDI010000004">
    <property type="protein sequence ID" value="CAD5226961.1"/>
    <property type="molecule type" value="Genomic_DNA"/>
</dbReference>
<dbReference type="Pfam" id="PF01369">
    <property type="entry name" value="Sec7"/>
    <property type="match status" value="1"/>
</dbReference>
<dbReference type="eggNOG" id="KOG0932">
    <property type="taxonomic scope" value="Eukaryota"/>
</dbReference>
<dbReference type="GO" id="GO:0032012">
    <property type="term" value="P:regulation of ARF protein signal transduction"/>
    <property type="evidence" value="ECO:0007669"/>
    <property type="project" value="InterPro"/>
</dbReference>
<dbReference type="SMR" id="A0A1I7S3X2"/>
<dbReference type="Gene3D" id="2.30.29.30">
    <property type="entry name" value="Pleckstrin-homology domain (PH domain)/Phosphotyrosine-binding domain (PTB)"/>
    <property type="match status" value="1"/>
</dbReference>
<dbReference type="InterPro" id="IPR000904">
    <property type="entry name" value="Sec7_dom"/>
</dbReference>
<evidence type="ECO:0000256" key="3">
    <source>
        <dbReference type="ARBA" id="ARBA00023136"/>
    </source>
</evidence>
<dbReference type="PROSITE" id="PS50190">
    <property type="entry name" value="SEC7"/>
    <property type="match status" value="1"/>
</dbReference>
<dbReference type="SUPFAM" id="SSF50729">
    <property type="entry name" value="PH domain-like"/>
    <property type="match status" value="1"/>
</dbReference>
<reference evidence="10" key="1">
    <citation type="submission" date="2016-11" db="UniProtKB">
        <authorList>
            <consortium name="WormBaseParasite"/>
        </authorList>
    </citation>
    <scope>IDENTIFICATION</scope>
</reference>
<accession>A0A1I7S3X2</accession>
<evidence type="ECO:0000256" key="1">
    <source>
        <dbReference type="ARBA" id="ARBA00004236"/>
    </source>
</evidence>
<dbReference type="InterPro" id="IPR035999">
    <property type="entry name" value="Sec7_dom_sf"/>
</dbReference>
<dbReference type="Gene3D" id="1.10.1000.11">
    <property type="entry name" value="Arf Nucleotide-binding Site Opener,domain 2"/>
    <property type="match status" value="1"/>
</dbReference>
<sequence>MTDVMTICSADRRESSTTSAGIGSDDDVVMHSIGTGTSEKRSHAAQTDSPVRASPKYEAFVMTGDKILNLNPKISPSYAMVHRNQLPPTVEVDQTTPKRRGPFDDVPSHSISRIPIKNRRFLERNLPESHSDHHLESSRVESESESINPSNHSVSQAKGEGPINYSTSTLPESGGAQETPKRRPMTTREEEENTNTPNGGAIHEQSPEKEDFEEKSIPNQVYRSTTSMPRCNEVNPQSSDQLSFMGVNVDAEAFARFVQRLFELNGYTRMDVAAYFAKNTDLAQKVVEEFMLLFNFAGLRIDAALRDFLDHVCLTGETSDRTRMLTFFAERYHQCNPILFENADAIHALSCALLLLNTDLHSDVTSKKMTTREFINNLSHTGIQFDRALLKTLYNAIKANPFHHNENATPKKRPVRANSIAQRNIRMVQDAVDYCHGWVMKKEIYDRDGKKTPFGRRKWQMHFATVRGLVLYLHKNEKGFEGSKYDAFNNCIRLHHALAEKCYDYKKKQHVFRLVTAKLGEYLIQTSSPDEMQRWINAINFVAASLSTPVLPEPVSNKIEFNFQKTVLPDAISTLSVHEQLRRHKEKLDEMNMILNKLRDSAPSMKAKGKIVYDYFYRERYLDNERRRYATYVDILQDKCSAISTNGSDSVLKKNSVTVQRNCTISTMQSEPDSTRIPSRQSSVNNKLLPSFRDGIPSNQTMGPRSESTETHRVESPVSRHTTMSALAQAYAVANGKPHNSIEIQRQMDSLKRQTTKDGAAPALCDPRDLEDLVRLSNEQLVNGSYK</sequence>
<evidence type="ECO:0000259" key="6">
    <source>
        <dbReference type="PROSITE" id="PS50190"/>
    </source>
</evidence>
<dbReference type="SMART" id="SM00233">
    <property type="entry name" value="PH"/>
    <property type="match status" value="1"/>
</dbReference>
<dbReference type="SUPFAM" id="SSF48425">
    <property type="entry name" value="Sec7 domain"/>
    <property type="match status" value="1"/>
</dbReference>
<dbReference type="CDD" id="cd00171">
    <property type="entry name" value="Sec7"/>
    <property type="match status" value="1"/>
</dbReference>
<feature type="compositionally biased region" description="Basic and acidic residues" evidence="4">
    <location>
        <begin position="205"/>
        <end position="215"/>
    </location>
</feature>
<dbReference type="InterPro" id="IPR011993">
    <property type="entry name" value="PH-like_dom_sf"/>
</dbReference>
<feature type="domain" description="PH" evidence="5">
    <location>
        <begin position="432"/>
        <end position="544"/>
    </location>
</feature>
<dbReference type="GO" id="GO:0005886">
    <property type="term" value="C:plasma membrane"/>
    <property type="evidence" value="ECO:0007669"/>
    <property type="project" value="UniProtKB-SubCell"/>
</dbReference>
<feature type="region of interest" description="Disordered" evidence="4">
    <location>
        <begin position="85"/>
        <end position="111"/>
    </location>
</feature>
<dbReference type="AlphaFoldDB" id="A0A1I7S3X2"/>
<keyword evidence="2" id="KW-1003">Cell membrane</keyword>
<dbReference type="Proteomes" id="UP000659654">
    <property type="component" value="Unassembled WGS sequence"/>
</dbReference>
<dbReference type="Pfam" id="PF15410">
    <property type="entry name" value="PH_9"/>
    <property type="match status" value="1"/>
</dbReference>
<dbReference type="InterPro" id="IPR041681">
    <property type="entry name" value="PH_9"/>
</dbReference>
<feature type="compositionally biased region" description="Polar residues" evidence="4">
    <location>
        <begin position="667"/>
        <end position="688"/>
    </location>
</feature>
<dbReference type="GO" id="GO:0005085">
    <property type="term" value="F:guanyl-nucleotide exchange factor activity"/>
    <property type="evidence" value="ECO:0007669"/>
    <property type="project" value="InterPro"/>
</dbReference>
<feature type="region of interest" description="Disordered" evidence="4">
    <location>
        <begin position="1"/>
        <end position="51"/>
    </location>
</feature>
<dbReference type="Proteomes" id="UP000095284">
    <property type="component" value="Unplaced"/>
</dbReference>
<dbReference type="InterPro" id="IPR001849">
    <property type="entry name" value="PH_domain"/>
</dbReference>
<dbReference type="PANTHER" id="PTHR10663">
    <property type="entry name" value="GUANYL-NUCLEOTIDE EXCHANGE FACTOR"/>
    <property type="match status" value="1"/>
</dbReference>
<evidence type="ECO:0000313" key="10">
    <source>
        <dbReference type="WBParaSite" id="BXY_0770400.1"/>
    </source>
</evidence>
<evidence type="ECO:0000313" key="8">
    <source>
        <dbReference type="Proteomes" id="UP000095284"/>
    </source>
</evidence>
<feature type="compositionally biased region" description="Basic and acidic residues" evidence="4">
    <location>
        <begin position="127"/>
        <end position="142"/>
    </location>
</feature>
<keyword evidence="3" id="KW-0472">Membrane</keyword>
<name>A0A1I7S3X2_BURXY</name>
<feature type="domain" description="SEC7" evidence="6">
    <location>
        <begin position="244"/>
        <end position="400"/>
    </location>
</feature>
<dbReference type="PRINTS" id="PR00683">
    <property type="entry name" value="SPECTRINPH"/>
</dbReference>
<protein>
    <submittedName>
        <fullName evidence="7">(pine wood nematode) hypothetical protein</fullName>
    </submittedName>
</protein>
<dbReference type="EMBL" id="CAJFCV020000004">
    <property type="protein sequence ID" value="CAG9116543.1"/>
    <property type="molecule type" value="Genomic_DNA"/>
</dbReference>